<keyword evidence="1" id="KW-0175">Coiled coil</keyword>
<accession>A0A9W8CTU2</accession>
<feature type="compositionally biased region" description="Basic and acidic residues" evidence="2">
    <location>
        <begin position="537"/>
        <end position="550"/>
    </location>
</feature>
<evidence type="ECO:0000313" key="5">
    <source>
        <dbReference type="Proteomes" id="UP001149813"/>
    </source>
</evidence>
<feature type="region of interest" description="Disordered" evidence="2">
    <location>
        <begin position="498"/>
        <end position="579"/>
    </location>
</feature>
<feature type="compositionally biased region" description="Basic residues" evidence="2">
    <location>
        <begin position="519"/>
        <end position="536"/>
    </location>
</feature>
<protein>
    <recommendedName>
        <fullName evidence="3">BAG domain-containing protein</fullName>
    </recommendedName>
</protein>
<gene>
    <name evidence="4" type="ORF">LPJ53_002107</name>
</gene>
<feature type="compositionally biased region" description="Low complexity" evidence="2">
    <location>
        <begin position="27"/>
        <end position="39"/>
    </location>
</feature>
<feature type="compositionally biased region" description="Low complexity" evidence="2">
    <location>
        <begin position="506"/>
        <end position="518"/>
    </location>
</feature>
<feature type="region of interest" description="Disordered" evidence="2">
    <location>
        <begin position="355"/>
        <end position="408"/>
    </location>
</feature>
<feature type="compositionally biased region" description="Basic and acidic residues" evidence="2">
    <location>
        <begin position="263"/>
        <end position="273"/>
    </location>
</feature>
<evidence type="ECO:0000256" key="2">
    <source>
        <dbReference type="SAM" id="MobiDB-lite"/>
    </source>
</evidence>
<dbReference type="Pfam" id="PF02179">
    <property type="entry name" value="BAG"/>
    <property type="match status" value="1"/>
</dbReference>
<evidence type="ECO:0000313" key="4">
    <source>
        <dbReference type="EMBL" id="KAJ1723538.1"/>
    </source>
</evidence>
<evidence type="ECO:0000259" key="3">
    <source>
        <dbReference type="PROSITE" id="PS51035"/>
    </source>
</evidence>
<dbReference type="PROSITE" id="PS51035">
    <property type="entry name" value="BAG"/>
    <property type="match status" value="1"/>
</dbReference>
<feature type="region of interest" description="Disordered" evidence="2">
    <location>
        <begin position="249"/>
        <end position="324"/>
    </location>
</feature>
<dbReference type="OrthoDB" id="333905at2759"/>
<organism evidence="4 5">
    <name type="scientific">Coemansia erecta</name>
    <dbReference type="NCBI Taxonomy" id="147472"/>
    <lineage>
        <taxon>Eukaryota</taxon>
        <taxon>Fungi</taxon>
        <taxon>Fungi incertae sedis</taxon>
        <taxon>Zoopagomycota</taxon>
        <taxon>Kickxellomycotina</taxon>
        <taxon>Kickxellomycetes</taxon>
        <taxon>Kickxellales</taxon>
        <taxon>Kickxellaceae</taxon>
        <taxon>Coemansia</taxon>
    </lineage>
</organism>
<feature type="compositionally biased region" description="Basic and acidic residues" evidence="2">
    <location>
        <begin position="389"/>
        <end position="404"/>
    </location>
</feature>
<dbReference type="EMBL" id="JANBOJ010000062">
    <property type="protein sequence ID" value="KAJ1723538.1"/>
    <property type="molecule type" value="Genomic_DNA"/>
</dbReference>
<dbReference type="GO" id="GO:0051087">
    <property type="term" value="F:protein-folding chaperone binding"/>
    <property type="evidence" value="ECO:0007669"/>
    <property type="project" value="InterPro"/>
</dbReference>
<dbReference type="Gene3D" id="1.20.58.120">
    <property type="entry name" value="BAG domain"/>
    <property type="match status" value="1"/>
</dbReference>
<sequence length="723" mass="80757">MQFFLDDSVPIRLYSTGNAPRRQPLGQAQAQAPSRAQAQSLQERSVPGYPYIRFIDESDLEGGYPFDAFQDLRSAYYSSPLNELQSRMRSLQEQRAQTQLRRALLEQQLQEQHQREREIYEYQRRLEQERRAHARAAADRARAAYLSRLAKEEKQRQLEALNAARRAAVEKANAQRAALPTAAATRAAAANENENDDENEDERAVYYPPFHFFNHILNNQIKSQDDIERKRAEKTALSNLLEAYFGGQNDAATATPAPVSERQPAREASELRRQASGMSTSQSPVASESASLSPEVQQPTPLSPSTTEAIGNENPALASSTSNLPPFGVRSAQLDSGVLDNVLRVVHDRLAQIAADEDSEKSKEVADSATGNDDAKPDNQVNVDVVEEPGDRDSADTTEQKGIEIEEPVDYSKLADSLRRRVSGLNDDNIFLPLSPLLGSHDRENDDDDVSDTDMTSAPQPNVGSVNTYKADRTMDVDDNAGEHSDHEFASMLNSCKSQLSDMKNSSAKQSGKSASASGRRHRRRRNRHHPHRRHNHPADKAASETKEQVTKPTASEQTSEEISPETDEQRQKSAPNSTIEDYILGAKDATRSSEAQESLRTLSKIDRELEKIRSDYNWRLRNMQLSFVADKSGNLKLAYNGGNKAFHEYQEVLQRLLMKLDEIQSYGDETVRIRRKTIVKKIQNTLDALDQFAADQESELSESSTMDVGSLADESSNGEWVA</sequence>
<name>A0A9W8CTU2_9FUNG</name>
<dbReference type="Proteomes" id="UP001149813">
    <property type="component" value="Unassembled WGS sequence"/>
</dbReference>
<feature type="region of interest" description="Disordered" evidence="2">
    <location>
        <begin position="433"/>
        <end position="471"/>
    </location>
</feature>
<feature type="coiled-coil region" evidence="1">
    <location>
        <begin position="81"/>
        <end position="115"/>
    </location>
</feature>
<reference evidence="4" key="1">
    <citation type="submission" date="2022-07" db="EMBL/GenBank/DDBJ databases">
        <title>Phylogenomic reconstructions and comparative analyses of Kickxellomycotina fungi.</title>
        <authorList>
            <person name="Reynolds N.K."/>
            <person name="Stajich J.E."/>
            <person name="Barry K."/>
            <person name="Grigoriev I.V."/>
            <person name="Crous P."/>
            <person name="Smith M.E."/>
        </authorList>
    </citation>
    <scope>NUCLEOTIDE SEQUENCE</scope>
    <source>
        <strain evidence="4">NBRC 32514</strain>
    </source>
</reference>
<feature type="compositionally biased region" description="Polar residues" evidence="2">
    <location>
        <begin position="276"/>
        <end position="309"/>
    </location>
</feature>
<feature type="domain" description="BAG" evidence="3">
    <location>
        <begin position="652"/>
        <end position="694"/>
    </location>
</feature>
<proteinExistence type="predicted"/>
<dbReference type="InterPro" id="IPR003103">
    <property type="entry name" value="BAG_domain"/>
</dbReference>
<feature type="region of interest" description="Disordered" evidence="2">
    <location>
        <begin position="15"/>
        <end position="43"/>
    </location>
</feature>
<dbReference type="AlphaFoldDB" id="A0A9W8CTU2"/>
<dbReference type="SUPFAM" id="SSF63491">
    <property type="entry name" value="BAG domain"/>
    <property type="match status" value="1"/>
</dbReference>
<feature type="compositionally biased region" description="Polar residues" evidence="2">
    <location>
        <begin position="455"/>
        <end position="468"/>
    </location>
</feature>
<feature type="compositionally biased region" description="Polar residues" evidence="2">
    <location>
        <begin position="702"/>
        <end position="723"/>
    </location>
</feature>
<evidence type="ECO:0000256" key="1">
    <source>
        <dbReference type="SAM" id="Coils"/>
    </source>
</evidence>
<comment type="caution">
    <text evidence="4">The sequence shown here is derived from an EMBL/GenBank/DDBJ whole genome shotgun (WGS) entry which is preliminary data.</text>
</comment>
<feature type="region of interest" description="Disordered" evidence="2">
    <location>
        <begin position="699"/>
        <end position="723"/>
    </location>
</feature>
<dbReference type="InterPro" id="IPR036533">
    <property type="entry name" value="BAG_dom_sf"/>
</dbReference>
<keyword evidence="5" id="KW-1185">Reference proteome</keyword>